<dbReference type="InterPro" id="IPR005503">
    <property type="entry name" value="FliL"/>
</dbReference>
<dbReference type="GO" id="GO:0005886">
    <property type="term" value="C:plasma membrane"/>
    <property type="evidence" value="ECO:0007669"/>
    <property type="project" value="UniProtKB-SubCell"/>
</dbReference>
<accession>A0A7V3VS90</accession>
<dbReference type="EMBL" id="DTPE01000001">
    <property type="protein sequence ID" value="HGE74505.1"/>
    <property type="molecule type" value="Genomic_DNA"/>
</dbReference>
<evidence type="ECO:0000256" key="1">
    <source>
        <dbReference type="ARBA" id="ARBA00002254"/>
    </source>
</evidence>
<comment type="similarity">
    <text evidence="3 10">Belongs to the FliL family.</text>
</comment>
<protein>
    <recommendedName>
        <fullName evidence="10">Flagellar protein FliL</fullName>
    </recommendedName>
</protein>
<evidence type="ECO:0000256" key="8">
    <source>
        <dbReference type="ARBA" id="ARBA00022989"/>
    </source>
</evidence>
<keyword evidence="5 10" id="KW-0145">Chemotaxis</keyword>
<dbReference type="GO" id="GO:0006935">
    <property type="term" value="P:chemotaxis"/>
    <property type="evidence" value="ECO:0007669"/>
    <property type="project" value="UniProtKB-KW"/>
</dbReference>
<evidence type="ECO:0000256" key="5">
    <source>
        <dbReference type="ARBA" id="ARBA00022500"/>
    </source>
</evidence>
<dbReference type="Pfam" id="PF03748">
    <property type="entry name" value="FliL"/>
    <property type="match status" value="1"/>
</dbReference>
<keyword evidence="7 10" id="KW-0283">Flagellar rotation</keyword>
<dbReference type="AlphaFoldDB" id="A0A7V3VS90"/>
<keyword evidence="6 10" id="KW-0812">Transmembrane</keyword>
<comment type="caution">
    <text evidence="11">The sequence shown here is derived from an EMBL/GenBank/DDBJ whole genome shotgun (WGS) entry which is preliminary data.</text>
</comment>
<evidence type="ECO:0000256" key="6">
    <source>
        <dbReference type="ARBA" id="ARBA00022692"/>
    </source>
</evidence>
<evidence type="ECO:0000313" key="11">
    <source>
        <dbReference type="EMBL" id="HGE74505.1"/>
    </source>
</evidence>
<evidence type="ECO:0000256" key="3">
    <source>
        <dbReference type="ARBA" id="ARBA00008281"/>
    </source>
</evidence>
<comment type="subcellular location">
    <subcellularLocation>
        <location evidence="2">Cell membrane</location>
        <topology evidence="2">Single-pass membrane protein</topology>
    </subcellularLocation>
</comment>
<reference evidence="11" key="1">
    <citation type="journal article" date="2020" name="mSystems">
        <title>Genome- and Community-Level Interaction Insights into Carbon Utilization and Element Cycling Functions of Hydrothermarchaeota in Hydrothermal Sediment.</title>
        <authorList>
            <person name="Zhou Z."/>
            <person name="Liu Y."/>
            <person name="Xu W."/>
            <person name="Pan J."/>
            <person name="Luo Z.H."/>
            <person name="Li M."/>
        </authorList>
    </citation>
    <scope>NUCLEOTIDE SEQUENCE [LARGE SCALE GENOMIC DNA]</scope>
    <source>
        <strain evidence="11">SpSt-966</strain>
    </source>
</reference>
<comment type="function">
    <text evidence="1 10">Controls the rotational direction of flagella during chemotaxis.</text>
</comment>
<keyword evidence="4 10" id="KW-1003">Cell membrane</keyword>
<gene>
    <name evidence="11" type="ORF">ENX73_00055</name>
</gene>
<dbReference type="GO" id="GO:0071973">
    <property type="term" value="P:bacterial-type flagellum-dependent cell motility"/>
    <property type="evidence" value="ECO:0007669"/>
    <property type="project" value="InterPro"/>
</dbReference>
<feature type="transmembrane region" description="Helical" evidence="10">
    <location>
        <begin position="6"/>
        <end position="31"/>
    </location>
</feature>
<evidence type="ECO:0000256" key="9">
    <source>
        <dbReference type="ARBA" id="ARBA00023136"/>
    </source>
</evidence>
<evidence type="ECO:0000256" key="10">
    <source>
        <dbReference type="RuleBase" id="RU364125"/>
    </source>
</evidence>
<name>A0A7V3VS90_9BACT</name>
<keyword evidence="9 10" id="KW-0472">Membrane</keyword>
<evidence type="ECO:0000256" key="4">
    <source>
        <dbReference type="ARBA" id="ARBA00022475"/>
    </source>
</evidence>
<dbReference type="GO" id="GO:0009425">
    <property type="term" value="C:bacterial-type flagellum basal body"/>
    <property type="evidence" value="ECO:0007669"/>
    <property type="project" value="InterPro"/>
</dbReference>
<evidence type="ECO:0000256" key="7">
    <source>
        <dbReference type="ARBA" id="ARBA00022779"/>
    </source>
</evidence>
<organism evidence="11">
    <name type="scientific">Mesoaciditoga lauensis</name>
    <dbReference type="NCBI Taxonomy" id="1495039"/>
    <lineage>
        <taxon>Bacteria</taxon>
        <taxon>Thermotogati</taxon>
        <taxon>Thermotogota</taxon>
        <taxon>Thermotogae</taxon>
        <taxon>Mesoaciditogales</taxon>
        <taxon>Mesoaciditogaceae</taxon>
        <taxon>Mesoaciditoga</taxon>
    </lineage>
</organism>
<evidence type="ECO:0000256" key="2">
    <source>
        <dbReference type="ARBA" id="ARBA00004162"/>
    </source>
</evidence>
<keyword evidence="8 10" id="KW-1133">Transmembrane helix</keyword>
<proteinExistence type="inferred from homology"/>
<sequence>MEQKKNISFITILIAVILSAIISMAGSFVIVRYTDTKNRNQSASNSDEPPQITAVFIKPGSNETFPLTGGYEMLDINSLEFLTGSKGCADAIEEDKPQIMDALQTIIVSKGADEVMDPEGLERLKDEISDAVDQITGFTGDKALSGILKVYLYVETVSPID</sequence>